<evidence type="ECO:0000259" key="4">
    <source>
        <dbReference type="Pfam" id="PF25917"/>
    </source>
</evidence>
<feature type="coiled-coil region" evidence="2">
    <location>
        <begin position="121"/>
        <end position="193"/>
    </location>
</feature>
<dbReference type="SUPFAM" id="SSF111369">
    <property type="entry name" value="HlyD-like secretion proteins"/>
    <property type="match status" value="1"/>
</dbReference>
<evidence type="ECO:0000256" key="2">
    <source>
        <dbReference type="SAM" id="Coils"/>
    </source>
</evidence>
<keyword evidence="3" id="KW-1133">Transmembrane helix</keyword>
<evidence type="ECO:0000256" key="3">
    <source>
        <dbReference type="SAM" id="Phobius"/>
    </source>
</evidence>
<keyword evidence="2" id="KW-0175">Coiled coil</keyword>
<protein>
    <submittedName>
        <fullName evidence="5">MdtA_2 protein</fullName>
    </submittedName>
</protein>
<feature type="domain" description="Multidrug resistance protein MdtA-like barrel-sandwich hybrid" evidence="4">
    <location>
        <begin position="79"/>
        <end position="221"/>
    </location>
</feature>
<dbReference type="Pfam" id="PF25917">
    <property type="entry name" value="BSH_RND"/>
    <property type="match status" value="1"/>
</dbReference>
<dbReference type="Gene3D" id="1.10.287.470">
    <property type="entry name" value="Helix hairpin bin"/>
    <property type="match status" value="1"/>
</dbReference>
<dbReference type="GO" id="GO:0015562">
    <property type="term" value="F:efflux transmembrane transporter activity"/>
    <property type="evidence" value="ECO:0007669"/>
    <property type="project" value="TreeGrafter"/>
</dbReference>
<dbReference type="GO" id="GO:1990281">
    <property type="term" value="C:efflux pump complex"/>
    <property type="evidence" value="ECO:0007669"/>
    <property type="project" value="TreeGrafter"/>
</dbReference>
<dbReference type="AlphaFoldDB" id="A0A0D1EGG3"/>
<feature type="transmembrane region" description="Helical" evidence="3">
    <location>
        <begin position="17"/>
        <end position="38"/>
    </location>
</feature>
<dbReference type="Gene3D" id="2.40.50.100">
    <property type="match status" value="1"/>
</dbReference>
<evidence type="ECO:0000256" key="1">
    <source>
        <dbReference type="ARBA" id="ARBA00009477"/>
    </source>
</evidence>
<dbReference type="RefSeq" id="WP_043920028.1">
    <property type="nucleotide sequence ID" value="NZ_FZPF01000001.1"/>
</dbReference>
<dbReference type="InterPro" id="IPR058625">
    <property type="entry name" value="MdtA-like_BSH"/>
</dbReference>
<comment type="similarity">
    <text evidence="1">Belongs to the membrane fusion protein (MFP) (TC 8.A.1) family.</text>
</comment>
<keyword evidence="6" id="KW-1185">Reference proteome</keyword>
<dbReference type="Gene3D" id="2.40.30.170">
    <property type="match status" value="1"/>
</dbReference>
<comment type="caution">
    <text evidence="5">The sequence shown here is derived from an EMBL/GenBank/DDBJ whole genome shotgun (WGS) entry which is preliminary data.</text>
</comment>
<dbReference type="EMBL" id="JYFE01000060">
    <property type="protein sequence ID" value="KIT14935.1"/>
    <property type="molecule type" value="Genomic_DNA"/>
</dbReference>
<dbReference type="Proteomes" id="UP000032232">
    <property type="component" value="Unassembled WGS sequence"/>
</dbReference>
<organism evidence="5 6">
    <name type="scientific">Jannaschia aquimarina</name>
    <dbReference type="NCBI Taxonomy" id="935700"/>
    <lineage>
        <taxon>Bacteria</taxon>
        <taxon>Pseudomonadati</taxon>
        <taxon>Pseudomonadota</taxon>
        <taxon>Alphaproteobacteria</taxon>
        <taxon>Rhodobacterales</taxon>
        <taxon>Roseobacteraceae</taxon>
        <taxon>Jannaschia</taxon>
    </lineage>
</organism>
<dbReference type="STRING" id="935700.jaqu_32600"/>
<keyword evidence="3" id="KW-0812">Transmembrane</keyword>
<evidence type="ECO:0000313" key="5">
    <source>
        <dbReference type="EMBL" id="KIT14935.1"/>
    </source>
</evidence>
<dbReference type="NCBIfam" id="TIGR01730">
    <property type="entry name" value="RND_mfp"/>
    <property type="match status" value="1"/>
</dbReference>
<dbReference type="PANTHER" id="PTHR30469:SF15">
    <property type="entry name" value="HLYD FAMILY OF SECRETION PROTEINS"/>
    <property type="match status" value="1"/>
</dbReference>
<accession>A0A0D1EGG3</accession>
<reference evidence="5 6" key="1">
    <citation type="submission" date="2015-02" db="EMBL/GenBank/DDBJ databases">
        <title>Genome Sequence of Jannaschia aquimarina DSM28248, a member of the Roseobacter clade.</title>
        <authorList>
            <person name="Voget S."/>
            <person name="Daniel R."/>
        </authorList>
    </citation>
    <scope>NUCLEOTIDE SEQUENCE [LARGE SCALE GENOMIC DNA]</scope>
    <source>
        <strain evidence="5 6">GSW-M26</strain>
    </source>
</reference>
<gene>
    <name evidence="5" type="primary">mdtA_2</name>
    <name evidence="5" type="ORF">jaqu_32600</name>
</gene>
<proteinExistence type="inferred from homology"/>
<keyword evidence="3" id="KW-0472">Membrane</keyword>
<dbReference type="PANTHER" id="PTHR30469">
    <property type="entry name" value="MULTIDRUG RESISTANCE PROTEIN MDTA"/>
    <property type="match status" value="1"/>
</dbReference>
<dbReference type="PATRIC" id="fig|935700.4.peg.3367"/>
<name>A0A0D1EGG3_9RHOB</name>
<dbReference type="InterPro" id="IPR006143">
    <property type="entry name" value="RND_pump_MFP"/>
</dbReference>
<evidence type="ECO:0000313" key="6">
    <source>
        <dbReference type="Proteomes" id="UP000032232"/>
    </source>
</evidence>
<sequence>MAQDGKENAEGPGKGSVWPWLVAGLCVIAIGVAGWLWITRSEQAEPANPPPPRLVETAEVQRVDRISIRQTGFLRPAAQVEVVPEITARVVEVSADFERGRRIAEGDLLFRLDPTRIEAERSRAEARVGEARAAVAEARIEADRQRELEERGVAAETVLQTALVALASAEAALETARADLALVRDRIDDTEIRAPFDVLVVEAAADVGDLAAAGTPLGILVASNVAEVDMGLLPGDFALLPDPAALPGTDVRILPNDPAPEPSVLAKGTVHSVGAQIRDGTRLLPLIVRVPDPFSPGPDGRPLRLGELVTVELPVAIEGGAAVAIPSEALRPGGIVWRIEEGGLIRTTPELLRRESTGDGERAILRAGPVSAGDTVLLSALPEASEGLQVRTEDTQ</sequence>